<name>A0AAX3BBY7_9SPIR</name>
<keyword evidence="11" id="KW-0413">Isomerase</keyword>
<evidence type="ECO:0000256" key="3">
    <source>
        <dbReference type="ARBA" id="ARBA00010708"/>
    </source>
</evidence>
<comment type="cofactor">
    <cofactor evidence="2">
        <name>Mg(2+)</name>
        <dbReference type="ChEBI" id="CHEBI:18420"/>
    </cofactor>
</comment>
<evidence type="ECO:0000313" key="13">
    <source>
        <dbReference type="EMBL" id="URA09792.1"/>
    </source>
</evidence>
<evidence type="ECO:0000256" key="8">
    <source>
        <dbReference type="ARBA" id="ARBA00022842"/>
    </source>
</evidence>
<dbReference type="Gene3D" id="3.30.565.10">
    <property type="entry name" value="Histidine kinase-like ATPase, C-terminal domain"/>
    <property type="match status" value="1"/>
</dbReference>
<dbReference type="KEGG" id="taqu:KDW03_09935"/>
<dbReference type="InterPro" id="IPR002288">
    <property type="entry name" value="DNA_gyrase_B_C"/>
</dbReference>
<dbReference type="SMART" id="SM00387">
    <property type="entry name" value="HATPase_c"/>
    <property type="match status" value="1"/>
</dbReference>
<evidence type="ECO:0000259" key="12">
    <source>
        <dbReference type="PROSITE" id="PS50880"/>
    </source>
</evidence>
<dbReference type="GO" id="GO:0046872">
    <property type="term" value="F:metal ion binding"/>
    <property type="evidence" value="ECO:0007669"/>
    <property type="project" value="UniProtKB-KW"/>
</dbReference>
<dbReference type="SUPFAM" id="SSF54211">
    <property type="entry name" value="Ribosomal protein S5 domain 2-like"/>
    <property type="match status" value="1"/>
</dbReference>
<reference evidence="13" key="1">
    <citation type="submission" date="2021-04" db="EMBL/GenBank/DDBJ databases">
        <authorList>
            <person name="Postec A."/>
        </authorList>
    </citation>
    <scope>NUCLEOTIDE SEQUENCE</scope>
    <source>
        <strain evidence="13">F1F22</strain>
    </source>
</reference>
<dbReference type="GO" id="GO:0003918">
    <property type="term" value="F:DNA topoisomerase type II (double strand cut, ATP-hydrolyzing) activity"/>
    <property type="evidence" value="ECO:0007669"/>
    <property type="project" value="UniProtKB-EC"/>
</dbReference>
<keyword evidence="7" id="KW-0067">ATP-binding</keyword>
<dbReference type="GO" id="GO:0003677">
    <property type="term" value="F:DNA binding"/>
    <property type="evidence" value="ECO:0007669"/>
    <property type="project" value="UniProtKB-KW"/>
</dbReference>
<dbReference type="PANTHER" id="PTHR45866">
    <property type="entry name" value="DNA GYRASE/TOPOISOMERASE SUBUNIT B"/>
    <property type="match status" value="1"/>
</dbReference>
<dbReference type="InterPro" id="IPR014721">
    <property type="entry name" value="Ribsml_uS5_D2-typ_fold_subgr"/>
</dbReference>
<dbReference type="PRINTS" id="PR01159">
    <property type="entry name" value="DNAGYRASEB"/>
</dbReference>
<keyword evidence="10" id="KW-0238">DNA-binding</keyword>
<dbReference type="FunFam" id="3.40.50.670:FF:000002">
    <property type="entry name" value="DNA gyrase subunit B"/>
    <property type="match status" value="1"/>
</dbReference>
<keyword evidence="5" id="KW-0479">Metal-binding</keyword>
<dbReference type="CDD" id="cd00329">
    <property type="entry name" value="TopoII_MutL_Trans"/>
    <property type="match status" value="1"/>
</dbReference>
<keyword evidence="14" id="KW-1185">Reference proteome</keyword>
<evidence type="ECO:0000256" key="1">
    <source>
        <dbReference type="ARBA" id="ARBA00000185"/>
    </source>
</evidence>
<dbReference type="SMART" id="SM00433">
    <property type="entry name" value="TOP2c"/>
    <property type="match status" value="1"/>
</dbReference>
<dbReference type="AlphaFoldDB" id="A0AAX3BBY7"/>
<dbReference type="InterPro" id="IPR013760">
    <property type="entry name" value="Topo_IIA-like_dom_sf"/>
</dbReference>
<dbReference type="InterPro" id="IPR036890">
    <property type="entry name" value="HATPase_C_sf"/>
</dbReference>
<evidence type="ECO:0000256" key="11">
    <source>
        <dbReference type="ARBA" id="ARBA00023235"/>
    </source>
</evidence>
<dbReference type="InterPro" id="IPR000565">
    <property type="entry name" value="Topo_IIA_B"/>
</dbReference>
<dbReference type="InterPro" id="IPR001241">
    <property type="entry name" value="Topo_IIA"/>
</dbReference>
<dbReference type="CDD" id="cd16928">
    <property type="entry name" value="HATPase_GyrB-like"/>
    <property type="match status" value="1"/>
</dbReference>
<dbReference type="Gene3D" id="3.30.230.10">
    <property type="match status" value="1"/>
</dbReference>
<dbReference type="InterPro" id="IPR006171">
    <property type="entry name" value="TOPRIM_dom"/>
</dbReference>
<dbReference type="PRINTS" id="PR00418">
    <property type="entry name" value="TPI2FAMILY"/>
</dbReference>
<dbReference type="EMBL" id="CP073355">
    <property type="protein sequence ID" value="URA09792.1"/>
    <property type="molecule type" value="Genomic_DNA"/>
</dbReference>
<dbReference type="SUPFAM" id="SSF55874">
    <property type="entry name" value="ATPase domain of HSP90 chaperone/DNA topoisomerase II/histidine kinase"/>
    <property type="match status" value="1"/>
</dbReference>
<dbReference type="InterPro" id="IPR018522">
    <property type="entry name" value="TopoIIA_CS"/>
</dbReference>
<dbReference type="InterPro" id="IPR034160">
    <property type="entry name" value="TOPRIM_GyrB"/>
</dbReference>
<keyword evidence="8" id="KW-0460">Magnesium</keyword>
<evidence type="ECO:0000256" key="9">
    <source>
        <dbReference type="ARBA" id="ARBA00023029"/>
    </source>
</evidence>
<dbReference type="Pfam" id="PF02518">
    <property type="entry name" value="HATPase_c"/>
    <property type="match status" value="1"/>
</dbReference>
<dbReference type="InterPro" id="IPR013506">
    <property type="entry name" value="Topo_IIA_bsu_dom2"/>
</dbReference>
<dbReference type="InterPro" id="IPR020568">
    <property type="entry name" value="Ribosomal_Su5_D2-typ_SF"/>
</dbReference>
<dbReference type="PANTHER" id="PTHR45866:SF1">
    <property type="entry name" value="DNA GYRASE SUBUNIT B, MITOCHONDRIAL"/>
    <property type="match status" value="1"/>
</dbReference>
<evidence type="ECO:0000256" key="6">
    <source>
        <dbReference type="ARBA" id="ARBA00022741"/>
    </source>
</evidence>
<dbReference type="NCBIfam" id="NF004189">
    <property type="entry name" value="PRK05644.1"/>
    <property type="match status" value="1"/>
</dbReference>
<feature type="domain" description="Toprim" evidence="12">
    <location>
        <begin position="429"/>
        <end position="547"/>
    </location>
</feature>
<dbReference type="InterPro" id="IPR003594">
    <property type="entry name" value="HATPase_dom"/>
</dbReference>
<proteinExistence type="inferred from homology"/>
<accession>A0AAX3BBY7</accession>
<dbReference type="Proteomes" id="UP001056539">
    <property type="component" value="Chromosome"/>
</dbReference>
<dbReference type="PROSITE" id="PS50880">
    <property type="entry name" value="TOPRIM"/>
    <property type="match status" value="1"/>
</dbReference>
<evidence type="ECO:0000256" key="5">
    <source>
        <dbReference type="ARBA" id="ARBA00022723"/>
    </source>
</evidence>
<sequence length="652" mass="74239">MSKEYTSASISVLQFPENIRTRPDMYIGDREIDGYHHLAFEVIDNSVDEHLAGYAKHIVVRLLQTNIVEIIDDGRGIPVDPHPQKKIPAIELILTELHSGGKFNRQVYGVSGGLHGVGLTAVNALSTFLEIEVKRNGKKYFIRYEKGIKKEPLKIIGDDPATGTTIRFQPDDTIFQVHSFSQAILRARLREVAFLNPGLEVVFEDHTVSGEPTREVFCFPNGIVDFLRDELNRGEELLFPEPIVIQGEKEIEGGTLKVQIAFLYRNTGDDPEIYSYTNSIHTKSHGIHVDAFWMAYEKIMQDFAERLNLGRKDEKIDKKTLSFGFTCVINTLIPNAEFKGQTKDKLTEPIAARTAIRDIVEGALFVFFEKNIDLAEKIIQKSLLEQRALEEAEKARQGVRNNVGRSKRETATIVAGKLADCTSRKKEIRELFIVEGDSAGGSAKQGRNREFQAILPLRGKILNVEKKIERQNLNTILANEEIKTMIAVIGTGYYSYFDIEKLNYNKIIIMTDADVDGSHIRTLLLTFFYRFMRPLIEEGHVYIAQPPLYKITAGKRIEYAYSDQEKDELIEKVFKNSKYDIQRYKGLGEMNPEQLWETTMNPETRKLLRVSITDFEEANNMVRVLMGENVGGERKEFILKNVNFVTNVDDIA</sequence>
<evidence type="ECO:0000256" key="4">
    <source>
        <dbReference type="ARBA" id="ARBA00012895"/>
    </source>
</evidence>
<comment type="catalytic activity">
    <reaction evidence="1">
        <text>ATP-dependent breakage, passage and rejoining of double-stranded DNA.</text>
        <dbReference type="EC" id="5.6.2.2"/>
    </reaction>
</comment>
<dbReference type="CDD" id="cd03366">
    <property type="entry name" value="TOPRIM_TopoIIA_GyrB"/>
    <property type="match status" value="1"/>
</dbReference>
<protein>
    <recommendedName>
        <fullName evidence="4">DNA topoisomerase (ATP-hydrolyzing)</fullName>
        <ecNumber evidence="4">5.6.2.2</ecNumber>
    </recommendedName>
</protein>
<evidence type="ECO:0000256" key="10">
    <source>
        <dbReference type="ARBA" id="ARBA00023125"/>
    </source>
</evidence>
<dbReference type="EC" id="5.6.2.2" evidence="4"/>
<dbReference type="Pfam" id="PF01751">
    <property type="entry name" value="Toprim"/>
    <property type="match status" value="1"/>
</dbReference>
<dbReference type="Pfam" id="PF00204">
    <property type="entry name" value="DNA_gyraseB"/>
    <property type="match status" value="1"/>
</dbReference>
<dbReference type="PROSITE" id="PS00177">
    <property type="entry name" value="TOPOISOMERASE_II"/>
    <property type="match status" value="1"/>
</dbReference>
<comment type="similarity">
    <text evidence="3">Belongs to the type II topoisomerase GyrB family.</text>
</comment>
<dbReference type="GO" id="GO:0005524">
    <property type="term" value="F:ATP binding"/>
    <property type="evidence" value="ECO:0007669"/>
    <property type="project" value="UniProtKB-KW"/>
</dbReference>
<keyword evidence="6" id="KW-0547">Nucleotide-binding</keyword>
<evidence type="ECO:0000256" key="2">
    <source>
        <dbReference type="ARBA" id="ARBA00001946"/>
    </source>
</evidence>
<dbReference type="SUPFAM" id="SSF56719">
    <property type="entry name" value="Type II DNA topoisomerase"/>
    <property type="match status" value="1"/>
</dbReference>
<dbReference type="Pfam" id="PF00986">
    <property type="entry name" value="DNA_gyraseB_C"/>
    <property type="match status" value="1"/>
</dbReference>
<reference evidence="13" key="2">
    <citation type="submission" date="2022-06" db="EMBL/GenBank/DDBJ databases">
        <title>Thermospira aquatica gen. nov., sp. nov.</title>
        <authorList>
            <person name="Ben Ali Gam Z."/>
            <person name="Labat M."/>
        </authorList>
    </citation>
    <scope>NUCLEOTIDE SEQUENCE</scope>
    <source>
        <strain evidence="13">F1F22</strain>
    </source>
</reference>
<keyword evidence="9" id="KW-0799">Topoisomerase</keyword>
<dbReference type="RefSeq" id="WP_271434926.1">
    <property type="nucleotide sequence ID" value="NZ_CP073355.1"/>
</dbReference>
<organism evidence="13 14">
    <name type="scientific">Thermospira aquatica</name>
    <dbReference type="NCBI Taxonomy" id="2828656"/>
    <lineage>
        <taxon>Bacteria</taxon>
        <taxon>Pseudomonadati</taxon>
        <taxon>Spirochaetota</taxon>
        <taxon>Spirochaetia</taxon>
        <taxon>Brevinematales</taxon>
        <taxon>Thermospiraceae</taxon>
        <taxon>Thermospira</taxon>
    </lineage>
</organism>
<dbReference type="InterPro" id="IPR013759">
    <property type="entry name" value="Topo_IIA_B_C"/>
</dbReference>
<gene>
    <name evidence="13" type="ORF">KDW03_09935</name>
</gene>
<evidence type="ECO:0000313" key="14">
    <source>
        <dbReference type="Proteomes" id="UP001056539"/>
    </source>
</evidence>
<dbReference type="GO" id="GO:0006265">
    <property type="term" value="P:DNA topological change"/>
    <property type="evidence" value="ECO:0007669"/>
    <property type="project" value="InterPro"/>
</dbReference>
<dbReference type="Gene3D" id="3.40.50.670">
    <property type="match status" value="1"/>
</dbReference>
<evidence type="ECO:0000256" key="7">
    <source>
        <dbReference type="ARBA" id="ARBA00022840"/>
    </source>
</evidence>